<dbReference type="Proteomes" id="UP000298663">
    <property type="component" value="Chromosome X"/>
</dbReference>
<keyword evidence="2" id="KW-1185">Reference proteome</keyword>
<organism evidence="1 2">
    <name type="scientific">Steinernema carpocapsae</name>
    <name type="common">Entomopathogenic nematode</name>
    <dbReference type="NCBI Taxonomy" id="34508"/>
    <lineage>
        <taxon>Eukaryota</taxon>
        <taxon>Metazoa</taxon>
        <taxon>Ecdysozoa</taxon>
        <taxon>Nematoda</taxon>
        <taxon>Chromadorea</taxon>
        <taxon>Rhabditida</taxon>
        <taxon>Tylenchina</taxon>
        <taxon>Panagrolaimomorpha</taxon>
        <taxon>Strongyloidoidea</taxon>
        <taxon>Steinernematidae</taxon>
        <taxon>Steinernema</taxon>
    </lineage>
</organism>
<dbReference type="EMBL" id="CM016762">
    <property type="protein sequence ID" value="TMS39139.1"/>
    <property type="molecule type" value="Genomic_DNA"/>
</dbReference>
<gene>
    <name evidence="1" type="ORF">L596_005711</name>
</gene>
<dbReference type="EMBL" id="AZBU02000001">
    <property type="protein sequence ID" value="TMS39139.1"/>
    <property type="molecule type" value="Genomic_DNA"/>
</dbReference>
<proteinExistence type="predicted"/>
<reference evidence="1 2" key="2">
    <citation type="journal article" date="2019" name="G3 (Bethesda)">
        <title>Hybrid Assembly of the Genome of the Entomopathogenic Nematode Steinernema carpocapsae Identifies the X-Chromosome.</title>
        <authorList>
            <person name="Serra L."/>
            <person name="Macchietto M."/>
            <person name="Macias-Munoz A."/>
            <person name="McGill C.J."/>
            <person name="Rodriguez I.M."/>
            <person name="Rodriguez B."/>
            <person name="Murad R."/>
            <person name="Mortazavi A."/>
        </authorList>
    </citation>
    <scope>NUCLEOTIDE SEQUENCE [LARGE SCALE GENOMIC DNA]</scope>
    <source>
        <strain evidence="1 2">ALL</strain>
    </source>
</reference>
<protein>
    <submittedName>
        <fullName evidence="1">Uncharacterized protein</fullName>
    </submittedName>
</protein>
<accession>A0A4U8V1H3</accession>
<evidence type="ECO:0000313" key="2">
    <source>
        <dbReference type="Proteomes" id="UP000298663"/>
    </source>
</evidence>
<dbReference type="AlphaFoldDB" id="A0A4U8V1H3"/>
<evidence type="ECO:0000313" key="1">
    <source>
        <dbReference type="EMBL" id="TMS39139.1"/>
    </source>
</evidence>
<reference evidence="1 2" key="1">
    <citation type="journal article" date="2015" name="Genome Biol.">
        <title>Comparative genomics of Steinernema reveals deeply conserved gene regulatory networks.</title>
        <authorList>
            <person name="Dillman A.R."/>
            <person name="Macchietto M."/>
            <person name="Porter C.F."/>
            <person name="Rogers A."/>
            <person name="Williams B."/>
            <person name="Antoshechkin I."/>
            <person name="Lee M.M."/>
            <person name="Goodwin Z."/>
            <person name="Lu X."/>
            <person name="Lewis E.E."/>
            <person name="Goodrich-Blair H."/>
            <person name="Stock S.P."/>
            <person name="Adams B.J."/>
            <person name="Sternberg P.W."/>
            <person name="Mortazavi A."/>
        </authorList>
    </citation>
    <scope>NUCLEOTIDE SEQUENCE [LARGE SCALE GENOMIC DNA]</scope>
    <source>
        <strain evidence="1 2">ALL</strain>
    </source>
</reference>
<sequence>MTQPINDRRITTTCFRPTFGSRNDYPAIAVVAEERRIQTSVRLPHSFRFLHRSENSCLIFSWMKPTEEFHKGKFASGLSVCRSAGVPIRGTKRLLDVLVLYEAFRPLYRLTT</sequence>
<name>A0A4U8V1H3_STECR</name>
<comment type="caution">
    <text evidence="1">The sequence shown here is derived from an EMBL/GenBank/DDBJ whole genome shotgun (WGS) entry which is preliminary data.</text>
</comment>